<evidence type="ECO:0000256" key="2">
    <source>
        <dbReference type="SAM" id="Phobius"/>
    </source>
</evidence>
<keyword evidence="2" id="KW-0472">Membrane</keyword>
<feature type="compositionally biased region" description="Pro residues" evidence="1">
    <location>
        <begin position="1"/>
        <end position="12"/>
    </location>
</feature>
<dbReference type="Proteomes" id="UP000001213">
    <property type="component" value="Chromosome"/>
</dbReference>
<dbReference type="EMBL" id="CP001966">
    <property type="protein sequence ID" value="ADG79468.1"/>
    <property type="molecule type" value="Genomic_DNA"/>
</dbReference>
<evidence type="ECO:0000313" key="3">
    <source>
        <dbReference type="EMBL" id="ADG79468.1"/>
    </source>
</evidence>
<organism evidence="3 4">
    <name type="scientific">Tsukamurella paurometabola (strain ATCC 8368 / DSM 20162 / CCUG 35730 / CIP 100753 / JCM 10117 / KCTC 9821 / NBRC 16120 / NCIMB 702349 / NCTC 13040)</name>
    <name type="common">Corynebacterium paurometabolum</name>
    <dbReference type="NCBI Taxonomy" id="521096"/>
    <lineage>
        <taxon>Bacteria</taxon>
        <taxon>Bacillati</taxon>
        <taxon>Actinomycetota</taxon>
        <taxon>Actinomycetes</taxon>
        <taxon>Mycobacteriales</taxon>
        <taxon>Tsukamurellaceae</taxon>
        <taxon>Tsukamurella</taxon>
    </lineage>
</organism>
<proteinExistence type="predicted"/>
<dbReference type="eggNOG" id="ENOG50335YP">
    <property type="taxonomic scope" value="Bacteria"/>
</dbReference>
<accession>D5UTI3</accession>
<name>D5UTI3_TSUPD</name>
<dbReference type="HOGENOM" id="CLU_675815_0_0_11"/>
<evidence type="ECO:0000313" key="4">
    <source>
        <dbReference type="Proteomes" id="UP000001213"/>
    </source>
</evidence>
<reference evidence="4" key="1">
    <citation type="submission" date="2010-03" db="EMBL/GenBank/DDBJ databases">
        <title>The complete chromosome of Tsukamurella paurometabola DSM 20162.</title>
        <authorList>
            <consortium name="US DOE Joint Genome Institute (JGI-PGF)"/>
            <person name="Lucas S."/>
            <person name="Copeland A."/>
            <person name="Lapidus A."/>
            <person name="Glavina del Rio T."/>
            <person name="Dalin E."/>
            <person name="Tice H."/>
            <person name="Bruce D."/>
            <person name="Goodwin L."/>
            <person name="Pitluck S."/>
            <person name="Kyrpides N."/>
            <person name="Mavromatis K."/>
            <person name="Ivanova N."/>
            <person name="Mikhailova N."/>
            <person name="Munk A.C."/>
            <person name="Brettin T."/>
            <person name="Detter J.C."/>
            <person name="Tapia R."/>
            <person name="Han C."/>
            <person name="Larimer F."/>
            <person name="Land M."/>
            <person name="Hauser L."/>
            <person name="Markowitz V."/>
            <person name="Cheng J.-F."/>
            <person name="Hugenholtz P."/>
            <person name="Woyke T."/>
            <person name="Wu D."/>
            <person name="Jando M."/>
            <person name="Brambilla E."/>
            <person name="Klenk H.-P."/>
            <person name="Eisen J.A."/>
        </authorList>
    </citation>
    <scope>NUCLEOTIDE SEQUENCE [LARGE SCALE GENOMIC DNA]</scope>
    <source>
        <strain evidence="4">ATCC 8368 / DSM 20162 / CCUG 35730 / CIP 100753 / JCM 10117 / KCTC 9821 / NBRC 16120 / NCIMB 702349 / NCTC 13040</strain>
    </source>
</reference>
<keyword evidence="2" id="KW-1133">Transmembrane helix</keyword>
<reference evidence="3 4" key="2">
    <citation type="journal article" date="2011" name="Stand. Genomic Sci.">
        <title>Complete genome sequence of Tsukamurella paurometabola type strain (no. 33).</title>
        <authorList>
            <person name="Munk A.C."/>
            <person name="Lapidus A."/>
            <person name="Lucas S."/>
            <person name="Nolan M."/>
            <person name="Tice H."/>
            <person name="Cheng J.F."/>
            <person name="Del Rio T.G."/>
            <person name="Goodwin L."/>
            <person name="Pitluck S."/>
            <person name="Liolios K."/>
            <person name="Huntemann M."/>
            <person name="Ivanova N."/>
            <person name="Mavromatis K."/>
            <person name="Mikhailova N."/>
            <person name="Pati A."/>
            <person name="Chen A."/>
            <person name="Palaniappan K."/>
            <person name="Tapia R."/>
            <person name="Han C."/>
            <person name="Land M."/>
            <person name="Hauser L."/>
            <person name="Chang Y.J."/>
            <person name="Jeffries C.D."/>
            <person name="Brettin T."/>
            <person name="Yasawong M."/>
            <person name="Brambilla E.M."/>
            <person name="Rohde M."/>
            <person name="Sikorski J."/>
            <person name="Goker M."/>
            <person name="Detter J.C."/>
            <person name="Woyke T."/>
            <person name="Bristow J."/>
            <person name="Eisen J.A."/>
            <person name="Markowitz V."/>
            <person name="Hugenholtz P."/>
            <person name="Kyrpides N.C."/>
            <person name="Klenk H.P."/>
        </authorList>
    </citation>
    <scope>NUCLEOTIDE SEQUENCE [LARGE SCALE GENOMIC DNA]</scope>
    <source>
        <strain evidence="4">ATCC 8368 / DSM 20162 / CCUG 35730 / CIP 100753 / JCM 10117 / KCTC 9821 / NBRC 16120 / NCIMB 702349 / NCTC 13040</strain>
    </source>
</reference>
<feature type="compositionally biased region" description="Pro residues" evidence="1">
    <location>
        <begin position="37"/>
        <end position="48"/>
    </location>
</feature>
<dbReference type="KEGG" id="tpr:Tpau_2870"/>
<dbReference type="RefSeq" id="WP_013127482.1">
    <property type="nucleotide sequence ID" value="NC_014158.1"/>
</dbReference>
<dbReference type="AlphaFoldDB" id="D5UTI3"/>
<dbReference type="STRING" id="521096.Tpau_2870"/>
<sequence>MNHTPPATPDPSNPYGATQLRPTWRSGAAPQYGTQPPFGPAEQVPPPAYSVPSYPPPVPPKAPRPRWLLPTMIGGGVVLVVIVLIAAVAIVGGAGGASDSPGATVKAYFAALQAGDAKKALSYGTEAPATTDLVTDEVLRKQIAIAPIKDVTIVSESDAGIGQVHLTVTIGDVAYDEKLMMDKSGDTWKLKTAAVKIDPSAASEADKKNITILGKPLPASGVAYVFPGALDLGSSNKNLQARPSKYSIGGDKGQAPVNGLSAFAIGGSIRVEFGLSDAAKTAAWQQIADKYAACAASKDGMPGDCPQSSFLGVDGSYTWTAPSAEQIDLSDEVRDGSMSFRDTRPWSYTATARDGRPLTGTDTTFTTGTVSVTPDAVAVSVR</sequence>
<protein>
    <submittedName>
        <fullName evidence="3">Uncharacterized protein</fullName>
    </submittedName>
</protein>
<feature type="region of interest" description="Disordered" evidence="1">
    <location>
        <begin position="1"/>
        <end position="48"/>
    </location>
</feature>
<keyword evidence="4" id="KW-1185">Reference proteome</keyword>
<gene>
    <name evidence="3" type="ordered locus">Tpau_2870</name>
</gene>
<keyword evidence="2" id="KW-0812">Transmembrane</keyword>
<feature type="transmembrane region" description="Helical" evidence="2">
    <location>
        <begin position="67"/>
        <end position="91"/>
    </location>
</feature>
<evidence type="ECO:0000256" key="1">
    <source>
        <dbReference type="SAM" id="MobiDB-lite"/>
    </source>
</evidence>